<protein>
    <submittedName>
        <fullName evidence="1">Uncharacterized protein</fullName>
    </submittedName>
</protein>
<dbReference type="EMBL" id="PDDY01000004">
    <property type="protein sequence ID" value="PEH37286.1"/>
    <property type="molecule type" value="Genomic_DNA"/>
</dbReference>
<dbReference type="Pfam" id="PF13935">
    <property type="entry name" value="Ead_Ea22"/>
    <property type="match status" value="1"/>
</dbReference>
<accession>A0A2A7S170</accession>
<gene>
    <name evidence="1" type="ORF">CRM94_22325</name>
</gene>
<reference evidence="2" key="1">
    <citation type="submission" date="2017-09" db="EMBL/GenBank/DDBJ databases">
        <title>FDA dAtabase for Regulatory Grade micrObial Sequences (FDA-ARGOS): Supporting development and validation of Infectious Disease Dx tests.</title>
        <authorList>
            <person name="Minogue T."/>
            <person name="Wolcott M."/>
            <person name="Wasieloski L."/>
            <person name="Aguilar W."/>
            <person name="Moore D."/>
            <person name="Tallon L."/>
            <person name="Sadzewicz L."/>
            <person name="Ott S."/>
            <person name="Zhao X."/>
            <person name="Nagaraj S."/>
            <person name="Vavikolanu K."/>
            <person name="Aluvathingal J."/>
            <person name="Nadendla S."/>
            <person name="Sichtig H."/>
        </authorList>
    </citation>
    <scope>NUCLEOTIDE SEQUENCE [LARGE SCALE GENOMIC DNA]</scope>
    <source>
        <strain evidence="2">FDAARGOS_390</strain>
    </source>
</reference>
<dbReference type="InterPro" id="IPR025153">
    <property type="entry name" value="Ead_Ea22"/>
</dbReference>
<organism evidence="1 2">
    <name type="scientific">Burkholderia gladioli</name>
    <name type="common">Pseudomonas marginata</name>
    <name type="synonym">Phytomonas marginata</name>
    <dbReference type="NCBI Taxonomy" id="28095"/>
    <lineage>
        <taxon>Bacteria</taxon>
        <taxon>Pseudomonadati</taxon>
        <taxon>Pseudomonadota</taxon>
        <taxon>Betaproteobacteria</taxon>
        <taxon>Burkholderiales</taxon>
        <taxon>Burkholderiaceae</taxon>
        <taxon>Burkholderia</taxon>
    </lineage>
</organism>
<evidence type="ECO:0000313" key="1">
    <source>
        <dbReference type="EMBL" id="PEH37286.1"/>
    </source>
</evidence>
<name>A0A2A7S170_BURGA</name>
<dbReference type="AlphaFoldDB" id="A0A2A7S170"/>
<evidence type="ECO:0000313" key="2">
    <source>
        <dbReference type="Proteomes" id="UP000220629"/>
    </source>
</evidence>
<comment type="caution">
    <text evidence="1">The sequence shown here is derived from an EMBL/GenBank/DDBJ whole genome shotgun (WGS) entry which is preliminary data.</text>
</comment>
<dbReference type="Proteomes" id="UP000220629">
    <property type="component" value="Unassembled WGS sequence"/>
</dbReference>
<sequence length="217" mass="23516">MEKITSNYDALQAAAEKATKGNWINVGAWVENEDDDLKDICDCRPNGSEDYDQASRDAAFIALAHPDTILRLLSELRIALDAAPAEPCEPVGIVHRPAPNGEDFSIDWLRPPATGARLYDRPVIIPADAGEMAPHGYLTRDGEYFLRERLKGGWPGALPLYSDPIAALAAGITIDQRAILTQAADFLEQKHSRLAAVTLRGLLAPHSQAAHSGEATQ</sequence>
<dbReference type="RefSeq" id="WP_098153725.1">
    <property type="nucleotide sequence ID" value="NZ_PDDY01000004.1"/>
</dbReference>
<proteinExistence type="predicted"/>